<evidence type="ECO:0000256" key="8">
    <source>
        <dbReference type="ARBA" id="ARBA00022723"/>
    </source>
</evidence>
<dbReference type="Gene3D" id="3.30.1490.180">
    <property type="entry name" value="RNA polymerase ii"/>
    <property type="match status" value="1"/>
</dbReference>
<dbReference type="InterPro" id="IPR007081">
    <property type="entry name" value="RNA_pol_Rpb1_5"/>
</dbReference>
<keyword evidence="12" id="KW-0539">Nucleus</keyword>
<dbReference type="CDD" id="cd02735">
    <property type="entry name" value="RNAP_I_Rpa1_C"/>
    <property type="match status" value="1"/>
</dbReference>
<dbReference type="Gene3D" id="3.30.70.2850">
    <property type="match status" value="1"/>
</dbReference>
<gene>
    <name evidence="18" type="ORF">PYX00_008585</name>
</gene>
<name>A0AAW2HNY8_9NEOP</name>
<dbReference type="Gene3D" id="1.10.150.390">
    <property type="match status" value="1"/>
</dbReference>
<dbReference type="Pfam" id="PF04997">
    <property type="entry name" value="RNA_pol_Rpb1_1"/>
    <property type="match status" value="1"/>
</dbReference>
<dbReference type="Pfam" id="PF05000">
    <property type="entry name" value="RNA_pol_Rpb1_4"/>
    <property type="match status" value="1"/>
</dbReference>
<dbReference type="EMBL" id="JARGDH010000004">
    <property type="protein sequence ID" value="KAL0271517.1"/>
    <property type="molecule type" value="Genomic_DNA"/>
</dbReference>
<comment type="function">
    <text evidence="14">DNA-dependent RNA polymerase catalyzes the transcription of DNA into RNA using the four ribonucleoside triphosphates as substrates. Largest and catalytic core component of RNA polymerase I which synthesizes ribosomal RNA precursors. Forms the polymerase active center together with the second largest subunit. A single stranded DNA template strand of the promoter is positioned within the central active site cleft of Pol I. A bridging helix emanates from RPA1 and crosses the cleft near the catalytic site and is thought to promote translocation of Pol I by acting as a ratchet that moves the RNA-DNA hybrid through the active site by switching from straight to bent conformations at each step of nucleotide addition.</text>
</comment>
<dbReference type="InterPro" id="IPR047107">
    <property type="entry name" value="DNA-dir_RNA_pol1_lsu_C"/>
</dbReference>
<dbReference type="Gene3D" id="6.10.250.2940">
    <property type="match status" value="1"/>
</dbReference>
<dbReference type="GO" id="GO:0003677">
    <property type="term" value="F:DNA binding"/>
    <property type="evidence" value="ECO:0007669"/>
    <property type="project" value="InterPro"/>
</dbReference>
<feature type="compositionally biased region" description="Acidic residues" evidence="16">
    <location>
        <begin position="1383"/>
        <end position="1393"/>
    </location>
</feature>
<dbReference type="CDD" id="cd00084">
    <property type="entry name" value="HMG-box_SF"/>
    <property type="match status" value="1"/>
</dbReference>
<dbReference type="InterPro" id="IPR045867">
    <property type="entry name" value="DNA-dir_RpoC_beta_prime"/>
</dbReference>
<feature type="domain" description="RNA polymerase N-terminal" evidence="17">
    <location>
        <begin position="296"/>
        <end position="625"/>
    </location>
</feature>
<keyword evidence="7 15" id="KW-0548">Nucleotidyltransferase</keyword>
<dbReference type="Gene3D" id="1.10.274.100">
    <property type="entry name" value="RNA polymerase Rpb1, domain 3"/>
    <property type="match status" value="1"/>
</dbReference>
<comment type="subunit">
    <text evidence="3">Component of the RNA polymerase I (Pol I) complex consisting of at least 13 subunits.</text>
</comment>
<comment type="similarity">
    <text evidence="2 15">Belongs to the RNA polymerase beta' chain family.</text>
</comment>
<evidence type="ECO:0000256" key="14">
    <source>
        <dbReference type="ARBA" id="ARBA00053996"/>
    </source>
</evidence>
<evidence type="ECO:0000256" key="2">
    <source>
        <dbReference type="ARBA" id="ARBA00006460"/>
    </source>
</evidence>
<dbReference type="EMBL" id="JARGDH010000004">
    <property type="protein sequence ID" value="KAL0271516.1"/>
    <property type="molecule type" value="Genomic_DNA"/>
</dbReference>
<evidence type="ECO:0000256" key="16">
    <source>
        <dbReference type="SAM" id="MobiDB-lite"/>
    </source>
</evidence>
<dbReference type="SMART" id="SM00663">
    <property type="entry name" value="RPOLA_N"/>
    <property type="match status" value="1"/>
</dbReference>
<evidence type="ECO:0000256" key="3">
    <source>
        <dbReference type="ARBA" id="ARBA00011251"/>
    </source>
</evidence>
<dbReference type="GO" id="GO:0006351">
    <property type="term" value="P:DNA-templated transcription"/>
    <property type="evidence" value="ECO:0007669"/>
    <property type="project" value="InterPro"/>
</dbReference>
<feature type="compositionally biased region" description="Basic and acidic residues" evidence="16">
    <location>
        <begin position="1396"/>
        <end position="1406"/>
    </location>
</feature>
<dbReference type="PANTHER" id="PTHR19376:SF11">
    <property type="entry name" value="DNA-DIRECTED RNA POLYMERASE I SUBUNIT RPA1"/>
    <property type="match status" value="1"/>
</dbReference>
<organism evidence="18">
    <name type="scientific">Menopon gallinae</name>
    <name type="common">poultry shaft louse</name>
    <dbReference type="NCBI Taxonomy" id="328185"/>
    <lineage>
        <taxon>Eukaryota</taxon>
        <taxon>Metazoa</taxon>
        <taxon>Ecdysozoa</taxon>
        <taxon>Arthropoda</taxon>
        <taxon>Hexapoda</taxon>
        <taxon>Insecta</taxon>
        <taxon>Pterygota</taxon>
        <taxon>Neoptera</taxon>
        <taxon>Paraneoptera</taxon>
        <taxon>Psocodea</taxon>
        <taxon>Troctomorpha</taxon>
        <taxon>Phthiraptera</taxon>
        <taxon>Amblycera</taxon>
        <taxon>Menoponidae</taxon>
        <taxon>Menopon</taxon>
    </lineage>
</organism>
<dbReference type="Pfam" id="PF04983">
    <property type="entry name" value="RNA_pol_Rpb1_3"/>
    <property type="match status" value="1"/>
</dbReference>
<dbReference type="InterPro" id="IPR042102">
    <property type="entry name" value="RNA_pol_Rpb1_3_sf"/>
</dbReference>
<dbReference type="EC" id="2.7.7.6" evidence="15"/>
<dbReference type="PANTHER" id="PTHR19376">
    <property type="entry name" value="DNA-DIRECTED RNA POLYMERASE"/>
    <property type="match status" value="1"/>
</dbReference>
<dbReference type="GO" id="GO:0005736">
    <property type="term" value="C:RNA polymerase I complex"/>
    <property type="evidence" value="ECO:0007669"/>
    <property type="project" value="TreeGrafter"/>
</dbReference>
<reference evidence="18" key="1">
    <citation type="journal article" date="2024" name="Gigascience">
        <title>Chromosome-level genome of the poultry shaft louse Menopon gallinae provides insight into the host-switching and adaptive evolution of parasitic lice.</title>
        <authorList>
            <person name="Xu Y."/>
            <person name="Ma L."/>
            <person name="Liu S."/>
            <person name="Liang Y."/>
            <person name="Liu Q."/>
            <person name="He Z."/>
            <person name="Tian L."/>
            <person name="Duan Y."/>
            <person name="Cai W."/>
            <person name="Li H."/>
            <person name="Song F."/>
        </authorList>
    </citation>
    <scope>NUCLEOTIDE SEQUENCE</scope>
    <source>
        <strain evidence="18">Cailab_2023a</strain>
    </source>
</reference>
<dbReference type="Pfam" id="PF00623">
    <property type="entry name" value="RNA_pol_Rpb1_2"/>
    <property type="match status" value="1"/>
</dbReference>
<dbReference type="Pfam" id="PF04998">
    <property type="entry name" value="RNA_pol_Rpb1_5"/>
    <property type="match status" value="1"/>
</dbReference>
<keyword evidence="10" id="KW-0460">Magnesium</keyword>
<evidence type="ECO:0000256" key="7">
    <source>
        <dbReference type="ARBA" id="ARBA00022695"/>
    </source>
</evidence>
<proteinExistence type="inferred from homology"/>
<evidence type="ECO:0000259" key="17">
    <source>
        <dbReference type="SMART" id="SM00663"/>
    </source>
</evidence>
<keyword evidence="5" id="KW-0597">Phosphoprotein</keyword>
<evidence type="ECO:0000256" key="12">
    <source>
        <dbReference type="ARBA" id="ARBA00023242"/>
    </source>
</evidence>
<evidence type="ECO:0000256" key="13">
    <source>
        <dbReference type="ARBA" id="ARBA00048552"/>
    </source>
</evidence>
<evidence type="ECO:0000256" key="4">
    <source>
        <dbReference type="ARBA" id="ARBA00022478"/>
    </source>
</evidence>
<dbReference type="FunFam" id="2.40.40.20:FF:000019">
    <property type="entry name" value="DNA-directed RNA polymerase II subunit RPB1"/>
    <property type="match status" value="1"/>
</dbReference>
<dbReference type="InterPro" id="IPR007083">
    <property type="entry name" value="RNA_pol_Rpb1_4"/>
</dbReference>
<dbReference type="InterPro" id="IPR007066">
    <property type="entry name" value="RNA_pol_Rpb1_3"/>
</dbReference>
<feature type="compositionally biased region" description="Acidic residues" evidence="16">
    <location>
        <begin position="1407"/>
        <end position="1434"/>
    </location>
</feature>
<protein>
    <recommendedName>
        <fullName evidence="15">DNA-directed RNA polymerase subunit</fullName>
        <ecNumber evidence="15">2.7.7.6</ecNumber>
    </recommendedName>
</protein>
<accession>A0AAW2HNY8</accession>
<dbReference type="GO" id="GO:0046872">
    <property type="term" value="F:metal ion binding"/>
    <property type="evidence" value="ECO:0007669"/>
    <property type="project" value="UniProtKB-KW"/>
</dbReference>
<evidence type="ECO:0000256" key="5">
    <source>
        <dbReference type="ARBA" id="ARBA00022553"/>
    </source>
</evidence>
<evidence type="ECO:0000256" key="10">
    <source>
        <dbReference type="ARBA" id="ARBA00022842"/>
    </source>
</evidence>
<evidence type="ECO:0000256" key="6">
    <source>
        <dbReference type="ARBA" id="ARBA00022679"/>
    </source>
</evidence>
<comment type="catalytic activity">
    <reaction evidence="13 15">
        <text>RNA(n) + a ribonucleoside 5'-triphosphate = RNA(n+1) + diphosphate</text>
        <dbReference type="Rhea" id="RHEA:21248"/>
        <dbReference type="Rhea" id="RHEA-COMP:14527"/>
        <dbReference type="Rhea" id="RHEA-COMP:17342"/>
        <dbReference type="ChEBI" id="CHEBI:33019"/>
        <dbReference type="ChEBI" id="CHEBI:61557"/>
        <dbReference type="ChEBI" id="CHEBI:140395"/>
        <dbReference type="EC" id="2.7.7.6"/>
    </reaction>
</comment>
<dbReference type="InterPro" id="IPR007080">
    <property type="entry name" value="RNA_pol_Rpb1_1"/>
</dbReference>
<dbReference type="SUPFAM" id="SSF64484">
    <property type="entry name" value="beta and beta-prime subunits of DNA dependent RNA-polymerase"/>
    <property type="match status" value="1"/>
</dbReference>
<dbReference type="InterPro" id="IPR015699">
    <property type="entry name" value="DNA-dir_RNA_pol1_lsu_N"/>
</dbReference>
<keyword evidence="11 15" id="KW-0804">Transcription</keyword>
<feature type="compositionally biased region" description="Acidic residues" evidence="16">
    <location>
        <begin position="1355"/>
        <end position="1364"/>
    </location>
</feature>
<dbReference type="GO" id="GO:0003899">
    <property type="term" value="F:DNA-directed RNA polymerase activity"/>
    <property type="evidence" value="ECO:0007669"/>
    <property type="project" value="UniProtKB-EC"/>
</dbReference>
<comment type="caution">
    <text evidence="18">The sequence shown here is derived from an EMBL/GenBank/DDBJ whole genome shotgun (WGS) entry which is preliminary data.</text>
</comment>
<dbReference type="InterPro" id="IPR006592">
    <property type="entry name" value="RNA_pol_N"/>
</dbReference>
<dbReference type="InterPro" id="IPR000722">
    <property type="entry name" value="RNA_pol_asu"/>
</dbReference>
<dbReference type="InterPro" id="IPR038120">
    <property type="entry name" value="Rpb1_funnel_sf"/>
</dbReference>
<keyword evidence="4 15" id="KW-0240">DNA-directed RNA polymerase</keyword>
<sequence>MTICGEMDALAFRLFTEDDIRKMSVLEVVTPDSFDTIGHPLKGGLYDFTLGPSGMQTDSCLTCKQTTRYCPGHFGHIELPLPVINPLFMKEICALIRSSCKSCSRIATPLRYKWLLMYQMKLINAGYVTEAQELTHIISTQEGLMEEHAGGEEPKDVLGTGEAKDIIVKDKILDFIKEKNICLDREVHPTKTSEYLRKQFLEFFNRHLSSTKRCPYCKGKLWVIATLNDQLIVPDGHLEPEANPGQKAGKKGSPTVLVPGKSRRILRSIWDEDKELVQELLPILKHIPPEMKYGTDLLYMNVILVTPPKMRPLNLLKGLVSEHQQSVLYKEIIKNCIIARSVIQAAKENSIEGLAEESKIFIQGIRGDTISQKLQHCWRELQGSVNFLLNADGKKPAGSVGLKQLIEKKEGALRKYVMGKRVNFAARSVITPDPNLLIEEIGVPEDFAKKLTYPVKANFYNINDLKKMVQNGPDVYPGATMVETENGSKIKLFAGDANQSKRVAVAKLLLKSIESGGGKIVHRHLLNGDVLLLNRQPTLHRPSIMAHRARILKGEKTLRMHYSNCKSYNADFDGDEMNAHFPQNEIARSEAYDIVGVRNNYLVPKDGTPLGGLIQDHIISGVLLTMRGQFFNRQDYYQLVYQGLSHCRGDIKLLPPTILKPKMLWSGKQIISTILINVIPKNKPPITLHSKAKIGEKSWQVNKPRPWKCGKEFKRPNEMSESEVIIRNGQLLCGVLDKQHYGATPYGLAHCLYELYGGTCSSKFLDSAGKLFTAYLQFNGFTLGIKDILINEKEDQKRDQIIEKLRKVGNIAAKNSLDLDEVPPDLEDRLEKAYYINKEKFRARLDQEYKKILDSYTNEINKTCLPRGLVAKFPKNNLQLMVTSGAKGSTVNTMQISCLLGQIELEGKRPPLMLSGRSLPSFKPFETLPSAGGYVDGRFMTGITPQDFFFHCMAGREGLIDTAVKTSRSGYLQRCLIKHLEGVTVCYDGTVRDHDGSVVQFAYGEDGMEVQKSTFFNKSQMDFLCSNRNAIIDDSVLQILKDSTNLKKLEKHKKRVRAWDDEWKEEKWRRSSYNGFALFSDHIRDEIREKYWRKFNKATGRCKASSKIVKRWNELDEKAKSAYKYVRPDPVTSKFNRNTDFGAITEKLEDLINEYLAGKSTKSTKAETVKNIINVKYMTSLSQPGESVGLLAAQSIGEPSTQMTLNTFHFAGRGEMNVTLGIPRLREILMTATKELKTPYMEIPLKKTNPEKMEKRGNKLKKMFQMVTLSDVLQNIEVREKLVTHPAMLLTYTMKFNFLPFKLYKKLFHTTPKDILKYMEKEFLITLCKYIRRLGKKYGDIIYESKAERLLTREENEEVEEEEVNDKSLEENRKKRSDSVSSSEEEEEGDDQDATAARRRDRHNDSQEYEEEEDKSADEMFEDDENEAEEENEETPTLSGEQLIKILDRENFVLSTFPMVKSYKFDVAKEEWCEMMLGIPVSLSHIDFSSILREICEKAVIYNVPNVKRAILNKNKEGNLALKTEGINLIEIHKYHKVLDLNKVYTNDIHEMARVYGIEAAARIIVNELKEVFSVYGITVNPRHLLLIADFMTHQGVFTSFSRMGMVWSASPLQQMTFETTVAFLKDALNNSKTDALNSPSSRIMVGKSCATGTGTFDLINEEFYSLRKKLQSKDQNMCNGAES</sequence>
<evidence type="ECO:0000256" key="15">
    <source>
        <dbReference type="RuleBase" id="RU004279"/>
    </source>
</evidence>
<evidence type="ECO:0000313" key="18">
    <source>
        <dbReference type="EMBL" id="KAL0271516.1"/>
    </source>
</evidence>
<keyword evidence="8" id="KW-0479">Metal-binding</keyword>
<dbReference type="Gene3D" id="6.20.50.80">
    <property type="match status" value="1"/>
</dbReference>
<dbReference type="InterPro" id="IPR044893">
    <property type="entry name" value="RNA_pol_Rpb1_clamp_domain"/>
</dbReference>
<evidence type="ECO:0000256" key="1">
    <source>
        <dbReference type="ARBA" id="ARBA00004604"/>
    </source>
</evidence>
<keyword evidence="6 15" id="KW-0808">Transferase</keyword>
<comment type="subcellular location">
    <subcellularLocation>
        <location evidence="1">Nucleus</location>
        <location evidence="1">Nucleolus</location>
    </subcellularLocation>
</comment>
<dbReference type="FunFam" id="1.10.274.100:FF:000012">
    <property type="entry name" value="DNA-directed RNA polymerase subunit"/>
    <property type="match status" value="1"/>
</dbReference>
<dbReference type="Gene3D" id="1.10.132.30">
    <property type="match status" value="1"/>
</dbReference>
<evidence type="ECO:0000256" key="9">
    <source>
        <dbReference type="ARBA" id="ARBA00022833"/>
    </source>
</evidence>
<evidence type="ECO:0000256" key="11">
    <source>
        <dbReference type="ARBA" id="ARBA00023163"/>
    </source>
</evidence>
<dbReference type="Gene3D" id="2.40.40.20">
    <property type="match status" value="1"/>
</dbReference>
<feature type="region of interest" description="Disordered" evidence="16">
    <location>
        <begin position="1352"/>
        <end position="1441"/>
    </location>
</feature>
<dbReference type="Gene3D" id="4.10.860.120">
    <property type="entry name" value="RNA polymerase II, clamp domain"/>
    <property type="match status" value="1"/>
</dbReference>
<keyword evidence="9" id="KW-0862">Zinc</keyword>
<dbReference type="CDD" id="cd01435">
    <property type="entry name" value="RNAP_I_RPA1_N"/>
    <property type="match status" value="1"/>
</dbReference>